<dbReference type="Proteomes" id="UP000191901">
    <property type="component" value="Chromosome"/>
</dbReference>
<accession>A0A1Z3HQL0</accession>
<name>A0A1Z3HQL0_9CYAN</name>
<evidence type="ECO:0000256" key="1">
    <source>
        <dbReference type="SAM" id="Phobius"/>
    </source>
</evidence>
<organism evidence="2 3">
    <name type="scientific">Halomicronema hongdechloris C2206</name>
    <dbReference type="NCBI Taxonomy" id="1641165"/>
    <lineage>
        <taxon>Bacteria</taxon>
        <taxon>Bacillati</taxon>
        <taxon>Cyanobacteriota</taxon>
        <taxon>Cyanophyceae</taxon>
        <taxon>Nodosilineales</taxon>
        <taxon>Nodosilineaceae</taxon>
        <taxon>Halomicronema</taxon>
    </lineage>
</organism>
<evidence type="ECO:0000313" key="2">
    <source>
        <dbReference type="EMBL" id="ASC72536.1"/>
    </source>
</evidence>
<proteinExistence type="predicted"/>
<keyword evidence="1" id="KW-1133">Transmembrane helix</keyword>
<keyword evidence="3" id="KW-1185">Reference proteome</keyword>
<gene>
    <name evidence="2" type="ORF">XM38_034940</name>
</gene>
<dbReference type="OrthoDB" id="564989at2"/>
<reference evidence="2 3" key="1">
    <citation type="journal article" date="2016" name="Biochim. Biophys. Acta">
        <title>Characterization of red-shifted phycobilisomes isolated from the chlorophyll f-containing cyanobacterium Halomicronema hongdechloris.</title>
        <authorList>
            <person name="Li Y."/>
            <person name="Lin Y."/>
            <person name="Garvey C.J."/>
            <person name="Birch D."/>
            <person name="Corkery R.W."/>
            <person name="Loughlin P.C."/>
            <person name="Scheer H."/>
            <person name="Willows R.D."/>
            <person name="Chen M."/>
        </authorList>
    </citation>
    <scope>NUCLEOTIDE SEQUENCE [LARGE SCALE GENOMIC DNA]</scope>
    <source>
        <strain evidence="2 3">C2206</strain>
    </source>
</reference>
<keyword evidence="1" id="KW-0812">Transmembrane</keyword>
<dbReference type="RefSeq" id="WP_088430468.1">
    <property type="nucleotide sequence ID" value="NZ_CP021983.2"/>
</dbReference>
<sequence>MAQHTWHSSRHRSPWNQVLRQLVQAFGWFGLDRIAGAVAPGILLWLVALTGGVLWLLHWQLVVAIATGLGGVYGMKYWPQLTPEPIPRLQQWLAASCQTAWAQGLGLMVGTYGLLALGTSSGSVWLPIIIAAQIGGILLLRDWPWPKANRRLSYPGDGLTAAEDIEPLLERLSNEDPMIRLVTVRQVLRQLSHLPQDRIYVPGTAITIHSHVIDCLHLMLAQETEPLVRTAIRDGVRHLYPLPRLQQGKPPVQLHRQSLSVHRHAVEYVEP</sequence>
<keyword evidence="1" id="KW-0472">Membrane</keyword>
<evidence type="ECO:0000313" key="3">
    <source>
        <dbReference type="Proteomes" id="UP000191901"/>
    </source>
</evidence>
<dbReference type="EMBL" id="CP021983">
    <property type="protein sequence ID" value="ASC72536.1"/>
    <property type="molecule type" value="Genomic_DNA"/>
</dbReference>
<dbReference type="KEGG" id="hhg:XM38_034940"/>
<dbReference type="AlphaFoldDB" id="A0A1Z3HQL0"/>
<protein>
    <submittedName>
        <fullName evidence="2">Uncharacterized protein</fullName>
    </submittedName>
</protein>
<feature type="transmembrane region" description="Helical" evidence="1">
    <location>
        <begin position="34"/>
        <end position="55"/>
    </location>
</feature>